<evidence type="ECO:0000256" key="6">
    <source>
        <dbReference type="RuleBase" id="RU003915"/>
    </source>
</evidence>
<dbReference type="PROSITE" id="PS50059">
    <property type="entry name" value="FKBP_PPIASE"/>
    <property type="match status" value="1"/>
</dbReference>
<evidence type="ECO:0000256" key="3">
    <source>
        <dbReference type="ARBA" id="ARBA00023110"/>
    </source>
</evidence>
<keyword evidence="10" id="KW-1185">Reference proteome</keyword>
<feature type="domain" description="PPIase FKBP-type" evidence="8">
    <location>
        <begin position="77"/>
        <end position="158"/>
    </location>
</feature>
<dbReference type="InterPro" id="IPR046357">
    <property type="entry name" value="PPIase_dom_sf"/>
</dbReference>
<name>A0A5B8W179_9SPHI</name>
<gene>
    <name evidence="9" type="ORF">FSB76_12095</name>
</gene>
<evidence type="ECO:0000313" key="10">
    <source>
        <dbReference type="Proteomes" id="UP000321362"/>
    </source>
</evidence>
<evidence type="ECO:0000259" key="8">
    <source>
        <dbReference type="PROSITE" id="PS50059"/>
    </source>
</evidence>
<dbReference type="InterPro" id="IPR001179">
    <property type="entry name" value="PPIase_FKBP_dom"/>
</dbReference>
<proteinExistence type="inferred from homology"/>
<feature type="signal peptide" evidence="7">
    <location>
        <begin position="1"/>
        <end position="21"/>
    </location>
</feature>
<reference evidence="9 10" key="1">
    <citation type="journal article" date="2013" name="J. Microbiol.">
        <title>Mucilaginibacter ginsenosidivorax sp. nov., with ginsenoside converting activity isolated from sediment.</title>
        <authorList>
            <person name="Kim J.K."/>
            <person name="Choi T.E."/>
            <person name="Liu Q.M."/>
            <person name="Park H.Y."/>
            <person name="Yi T.H."/>
            <person name="Yoon M.H."/>
            <person name="Kim S.C."/>
            <person name="Im W.T."/>
        </authorList>
    </citation>
    <scope>NUCLEOTIDE SEQUENCE [LARGE SCALE GENOMIC DNA]</scope>
    <source>
        <strain evidence="9 10">KHI28</strain>
    </source>
</reference>
<comment type="similarity">
    <text evidence="2 6">Belongs to the FKBP-type PPIase family.</text>
</comment>
<dbReference type="EC" id="5.2.1.8" evidence="6"/>
<dbReference type="Pfam" id="PF00254">
    <property type="entry name" value="FKBP_C"/>
    <property type="match status" value="1"/>
</dbReference>
<dbReference type="RefSeq" id="WP_147053825.1">
    <property type="nucleotide sequence ID" value="NZ_CP042437.1"/>
</dbReference>
<organism evidence="9 10">
    <name type="scientific">Mucilaginibacter ginsenosidivorax</name>
    <dbReference type="NCBI Taxonomy" id="862126"/>
    <lineage>
        <taxon>Bacteria</taxon>
        <taxon>Pseudomonadati</taxon>
        <taxon>Bacteroidota</taxon>
        <taxon>Sphingobacteriia</taxon>
        <taxon>Sphingobacteriales</taxon>
        <taxon>Sphingobacteriaceae</taxon>
        <taxon>Mucilaginibacter</taxon>
    </lineage>
</organism>
<evidence type="ECO:0000313" key="9">
    <source>
        <dbReference type="EMBL" id="QEC76655.1"/>
    </source>
</evidence>
<protein>
    <recommendedName>
        <fullName evidence="6">Peptidyl-prolyl cis-trans isomerase</fullName>
        <ecNumber evidence="6">5.2.1.8</ecNumber>
    </recommendedName>
</protein>
<dbReference type="Gene3D" id="3.10.50.40">
    <property type="match status" value="1"/>
</dbReference>
<dbReference type="Proteomes" id="UP000321362">
    <property type="component" value="Chromosome"/>
</dbReference>
<evidence type="ECO:0000256" key="4">
    <source>
        <dbReference type="ARBA" id="ARBA00023235"/>
    </source>
</evidence>
<dbReference type="KEGG" id="mgk:FSB76_12095"/>
<feature type="chain" id="PRO_5022847746" description="Peptidyl-prolyl cis-trans isomerase" evidence="7">
    <location>
        <begin position="22"/>
        <end position="159"/>
    </location>
</feature>
<dbReference type="PANTHER" id="PTHR43811:SF19">
    <property type="entry name" value="39 KDA FK506-BINDING NUCLEAR PROTEIN"/>
    <property type="match status" value="1"/>
</dbReference>
<dbReference type="EMBL" id="CP042437">
    <property type="protein sequence ID" value="QEC76655.1"/>
    <property type="molecule type" value="Genomic_DNA"/>
</dbReference>
<comment type="catalytic activity">
    <reaction evidence="1 5 6">
        <text>[protein]-peptidylproline (omega=180) = [protein]-peptidylproline (omega=0)</text>
        <dbReference type="Rhea" id="RHEA:16237"/>
        <dbReference type="Rhea" id="RHEA-COMP:10747"/>
        <dbReference type="Rhea" id="RHEA-COMP:10748"/>
        <dbReference type="ChEBI" id="CHEBI:83833"/>
        <dbReference type="ChEBI" id="CHEBI:83834"/>
        <dbReference type="EC" id="5.2.1.8"/>
    </reaction>
</comment>
<dbReference type="PROSITE" id="PS51257">
    <property type="entry name" value="PROKAR_LIPOPROTEIN"/>
    <property type="match status" value="1"/>
</dbReference>
<dbReference type="AlphaFoldDB" id="A0A5B8W179"/>
<dbReference type="GO" id="GO:0003755">
    <property type="term" value="F:peptidyl-prolyl cis-trans isomerase activity"/>
    <property type="evidence" value="ECO:0007669"/>
    <property type="project" value="UniProtKB-UniRule"/>
</dbReference>
<dbReference type="PANTHER" id="PTHR43811">
    <property type="entry name" value="FKBP-TYPE PEPTIDYL-PROLYL CIS-TRANS ISOMERASE FKPA"/>
    <property type="match status" value="1"/>
</dbReference>
<evidence type="ECO:0000256" key="2">
    <source>
        <dbReference type="ARBA" id="ARBA00006577"/>
    </source>
</evidence>
<dbReference type="OrthoDB" id="669809at2"/>
<keyword evidence="3 5" id="KW-0697">Rotamase</keyword>
<keyword evidence="4 5" id="KW-0413">Isomerase</keyword>
<accession>A0A5B8W179</accession>
<dbReference type="SUPFAM" id="SSF54534">
    <property type="entry name" value="FKBP-like"/>
    <property type="match status" value="1"/>
</dbReference>
<keyword evidence="7" id="KW-0732">Signal</keyword>
<evidence type="ECO:0000256" key="1">
    <source>
        <dbReference type="ARBA" id="ARBA00000971"/>
    </source>
</evidence>
<evidence type="ECO:0000256" key="5">
    <source>
        <dbReference type="PROSITE-ProRule" id="PRU00277"/>
    </source>
</evidence>
<sequence length="159" mass="16840">MKKILLLLLLPMAMLSSSCLKSNNNVVPFDAAKQAATDETTIQAYLAAHTEIHAVKDTTGVYYQIITQGTGATPALTSTISAAYTGKLTNGTIFDSSTNLVYKLNGLIPAWQIALPYLKTGGQMLIITPSRYAYGNAQAGIIPANSVLIFSVNLTAVAN</sequence>
<evidence type="ECO:0000256" key="7">
    <source>
        <dbReference type="SAM" id="SignalP"/>
    </source>
</evidence>